<protein>
    <submittedName>
        <fullName evidence="3">Nucleic acid-binding protein</fullName>
    </submittedName>
</protein>
<dbReference type="PANTHER" id="PTHR11586">
    <property type="entry name" value="TRNA-AMINOACYLATION COFACTOR ARC1 FAMILY MEMBER"/>
    <property type="match status" value="1"/>
</dbReference>
<dbReference type="InterPro" id="IPR053836">
    <property type="entry name" value="Arc1-like_N"/>
</dbReference>
<evidence type="ECO:0000259" key="2">
    <source>
        <dbReference type="Pfam" id="PF21972"/>
    </source>
</evidence>
<comment type="caution">
    <text evidence="3">The sequence shown here is derived from an EMBL/GenBank/DDBJ whole genome shotgun (WGS) entry which is preliminary data.</text>
</comment>
<accession>A0ABQ7H5N8</accession>
<dbReference type="Gene3D" id="2.40.50.140">
    <property type="entry name" value="Nucleic acid-binding proteins"/>
    <property type="match status" value="1"/>
</dbReference>
<evidence type="ECO:0000313" key="3">
    <source>
        <dbReference type="EMBL" id="KAF5842170.1"/>
    </source>
</evidence>
<reference evidence="3" key="1">
    <citation type="submission" date="2017-08" db="EMBL/GenBank/DDBJ databases">
        <authorList>
            <person name="Polle J.E."/>
            <person name="Barry K."/>
            <person name="Cushman J."/>
            <person name="Schmutz J."/>
            <person name="Tran D."/>
            <person name="Hathwaick L.T."/>
            <person name="Yim W.C."/>
            <person name="Jenkins J."/>
            <person name="Mckie-Krisberg Z.M."/>
            <person name="Prochnik S."/>
            <person name="Lindquist E."/>
            <person name="Dockter R.B."/>
            <person name="Adam C."/>
            <person name="Molina H."/>
            <person name="Bunkerborg J."/>
            <person name="Jin E."/>
            <person name="Buchheim M."/>
            <person name="Magnuson J."/>
        </authorList>
    </citation>
    <scope>NUCLEOTIDE SEQUENCE</scope>
    <source>
        <strain evidence="3">CCAP 19/18</strain>
    </source>
</reference>
<dbReference type="SUPFAM" id="SSF47616">
    <property type="entry name" value="GST C-terminal domain-like"/>
    <property type="match status" value="1"/>
</dbReference>
<evidence type="ECO:0000313" key="4">
    <source>
        <dbReference type="Proteomes" id="UP000815325"/>
    </source>
</evidence>
<feature type="compositionally biased region" description="Basic and acidic residues" evidence="1">
    <location>
        <begin position="150"/>
        <end position="165"/>
    </location>
</feature>
<dbReference type="Pfam" id="PF21972">
    <property type="entry name" value="Arc1p_N_like"/>
    <property type="match status" value="1"/>
</dbReference>
<feature type="compositionally biased region" description="Basic and acidic residues" evidence="1">
    <location>
        <begin position="127"/>
        <end position="141"/>
    </location>
</feature>
<feature type="region of interest" description="Disordered" evidence="1">
    <location>
        <begin position="71"/>
        <end position="165"/>
    </location>
</feature>
<dbReference type="PANTHER" id="PTHR11586:SF33">
    <property type="entry name" value="AMINOACYL TRNA SYNTHASE COMPLEX-INTERACTING MULTIFUNCTIONAL PROTEIN 1"/>
    <property type="match status" value="1"/>
</dbReference>
<name>A0ABQ7H5N8_DUNSA</name>
<sequence>MLACLQLNQHLSTKTFLVGTHAPTVADLVIFAVTLPATTTLPIAQHHQLANLLRWADTVQGNIGEHTVLQAPQGAQGPSKPAAAANQGSTPAPPAQGGAPAKASKEAPQGAPSPAAPLAPNGTAAGSKKEKGGGEGGKKEGGGAPAEGGGKAKKEGGGGKKEEEEARIDVLDIRVGQITKVLCASTEAHDKVVPVSPPEDARVGERITVAGYDQAPIEEVNPKKKILERLFPDMRTNADGIPCYKGVPFSTSAGHVTSPVPEAHVA</sequence>
<dbReference type="InterPro" id="IPR036282">
    <property type="entry name" value="Glutathione-S-Trfase_C_sf"/>
</dbReference>
<keyword evidence="4" id="KW-1185">Reference proteome</keyword>
<organism evidence="3 4">
    <name type="scientific">Dunaliella salina</name>
    <name type="common">Green alga</name>
    <name type="synonym">Protococcus salinus</name>
    <dbReference type="NCBI Taxonomy" id="3046"/>
    <lineage>
        <taxon>Eukaryota</taxon>
        <taxon>Viridiplantae</taxon>
        <taxon>Chlorophyta</taxon>
        <taxon>core chlorophytes</taxon>
        <taxon>Chlorophyceae</taxon>
        <taxon>CS clade</taxon>
        <taxon>Chlamydomonadales</taxon>
        <taxon>Dunaliellaceae</taxon>
        <taxon>Dunaliella</taxon>
    </lineage>
</organism>
<dbReference type="Proteomes" id="UP000815325">
    <property type="component" value="Unassembled WGS sequence"/>
</dbReference>
<proteinExistence type="predicted"/>
<dbReference type="EMBL" id="MU069467">
    <property type="protein sequence ID" value="KAF5842170.1"/>
    <property type="molecule type" value="Genomic_DNA"/>
</dbReference>
<dbReference type="InterPro" id="IPR051270">
    <property type="entry name" value="Tyrosine-tRNA_ligase_regulator"/>
</dbReference>
<dbReference type="Gene3D" id="1.20.1050.10">
    <property type="match status" value="1"/>
</dbReference>
<feature type="domain" description="Nuclear-export cofactor Arc1-like N-terminal" evidence="2">
    <location>
        <begin position="6"/>
        <end position="61"/>
    </location>
</feature>
<evidence type="ECO:0000256" key="1">
    <source>
        <dbReference type="SAM" id="MobiDB-lite"/>
    </source>
</evidence>
<dbReference type="SUPFAM" id="SSF50249">
    <property type="entry name" value="Nucleic acid-binding proteins"/>
    <property type="match status" value="1"/>
</dbReference>
<gene>
    <name evidence="3" type="ORF">DUNSADRAFT_8857</name>
</gene>
<dbReference type="InterPro" id="IPR012340">
    <property type="entry name" value="NA-bd_OB-fold"/>
</dbReference>